<reference evidence="1 2" key="1">
    <citation type="journal article" date="2021" name="Elife">
        <title>Chloroplast acquisition without the gene transfer in kleptoplastic sea slugs, Plakobranchus ocellatus.</title>
        <authorList>
            <person name="Maeda T."/>
            <person name="Takahashi S."/>
            <person name="Yoshida T."/>
            <person name="Shimamura S."/>
            <person name="Takaki Y."/>
            <person name="Nagai Y."/>
            <person name="Toyoda A."/>
            <person name="Suzuki Y."/>
            <person name="Arimoto A."/>
            <person name="Ishii H."/>
            <person name="Satoh N."/>
            <person name="Nishiyama T."/>
            <person name="Hasebe M."/>
            <person name="Maruyama T."/>
            <person name="Minagawa J."/>
            <person name="Obokata J."/>
            <person name="Shigenobu S."/>
        </authorList>
    </citation>
    <scope>NUCLEOTIDE SEQUENCE [LARGE SCALE GENOMIC DNA]</scope>
</reference>
<dbReference type="AlphaFoldDB" id="A0AAV3YTH1"/>
<organism evidence="1 2">
    <name type="scientific">Plakobranchus ocellatus</name>
    <dbReference type="NCBI Taxonomy" id="259542"/>
    <lineage>
        <taxon>Eukaryota</taxon>
        <taxon>Metazoa</taxon>
        <taxon>Spiralia</taxon>
        <taxon>Lophotrochozoa</taxon>
        <taxon>Mollusca</taxon>
        <taxon>Gastropoda</taxon>
        <taxon>Heterobranchia</taxon>
        <taxon>Euthyneura</taxon>
        <taxon>Panpulmonata</taxon>
        <taxon>Sacoglossa</taxon>
        <taxon>Placobranchoidea</taxon>
        <taxon>Plakobranchidae</taxon>
        <taxon>Plakobranchus</taxon>
    </lineage>
</organism>
<accession>A0AAV3YTH1</accession>
<gene>
    <name evidence="1" type="ORF">PoB_001193700</name>
</gene>
<dbReference type="Proteomes" id="UP000735302">
    <property type="component" value="Unassembled WGS sequence"/>
</dbReference>
<proteinExistence type="predicted"/>
<keyword evidence="2" id="KW-1185">Reference proteome</keyword>
<protein>
    <recommendedName>
        <fullName evidence="3">RRP15-like protein</fullName>
    </recommendedName>
</protein>
<dbReference type="EMBL" id="BLXT01001414">
    <property type="protein sequence ID" value="GFN85431.1"/>
    <property type="molecule type" value="Genomic_DNA"/>
</dbReference>
<evidence type="ECO:0008006" key="3">
    <source>
        <dbReference type="Google" id="ProtNLM"/>
    </source>
</evidence>
<comment type="caution">
    <text evidence="1">The sequence shown here is derived from an EMBL/GenBank/DDBJ whole genome shotgun (WGS) entry which is preliminary data.</text>
</comment>
<name>A0AAV3YTH1_9GAST</name>
<evidence type="ECO:0000313" key="1">
    <source>
        <dbReference type="EMBL" id="GFN85431.1"/>
    </source>
</evidence>
<sequence>MMTFALRLKKNKKRGNIRIKFDVDKLKDPNILTKFQANIGGRFAPLLALDNDDDLTPDDHAETFNETLSEEASKLLGKPRVKKKKWMTDEILAVCDQRRSLKKRKKEPEGDKQYRETNLKVKRSIKWIEDQCEDIENSLKHNNSKKAYKIVKDLTGTKQAIATTIESKEGKCLTEEKEILERWTEYFSEL</sequence>
<evidence type="ECO:0000313" key="2">
    <source>
        <dbReference type="Proteomes" id="UP000735302"/>
    </source>
</evidence>